<organism evidence="6 7">
    <name type="scientific">Kocuria coralli</name>
    <dbReference type="NCBI Taxonomy" id="1461025"/>
    <lineage>
        <taxon>Bacteria</taxon>
        <taxon>Bacillati</taxon>
        <taxon>Actinomycetota</taxon>
        <taxon>Actinomycetes</taxon>
        <taxon>Micrococcales</taxon>
        <taxon>Micrococcaceae</taxon>
        <taxon>Kocuria</taxon>
    </lineage>
</organism>
<dbReference type="OrthoDB" id="350535at2"/>
<dbReference type="SUPFAM" id="SSF52218">
    <property type="entry name" value="Flavoproteins"/>
    <property type="match status" value="1"/>
</dbReference>
<accession>A0A5J5KUW1</accession>
<evidence type="ECO:0000313" key="6">
    <source>
        <dbReference type="EMBL" id="KAA9393178.1"/>
    </source>
</evidence>
<name>A0A5J5KUW1_9MICC</name>
<dbReference type="Gene3D" id="3.40.50.360">
    <property type="match status" value="1"/>
</dbReference>
<comment type="caution">
    <text evidence="6">The sequence shown here is derived from an EMBL/GenBank/DDBJ whole genome shotgun (WGS) entry which is preliminary data.</text>
</comment>
<proteinExistence type="inferred from homology"/>
<dbReference type="EMBL" id="SZWF01000024">
    <property type="protein sequence ID" value="KAA9393178.1"/>
    <property type="molecule type" value="Genomic_DNA"/>
</dbReference>
<keyword evidence="7" id="KW-1185">Reference proteome</keyword>
<feature type="compositionally biased region" description="Basic and acidic residues" evidence="5">
    <location>
        <begin position="9"/>
        <end position="34"/>
    </location>
</feature>
<dbReference type="PANTHER" id="PTHR37297">
    <property type="entry name" value="PROTEIN NRDI"/>
    <property type="match status" value="1"/>
</dbReference>
<dbReference type="NCBIfam" id="TIGR00333">
    <property type="entry name" value="nrdI"/>
    <property type="match status" value="1"/>
</dbReference>
<evidence type="ECO:0000256" key="3">
    <source>
        <dbReference type="ARBA" id="ARBA00020129"/>
    </source>
</evidence>
<dbReference type="Pfam" id="PF07972">
    <property type="entry name" value="Flavodoxin_NdrI"/>
    <property type="match status" value="1"/>
</dbReference>
<evidence type="ECO:0000256" key="2">
    <source>
        <dbReference type="ARBA" id="ARBA00009942"/>
    </source>
</evidence>
<dbReference type="InterPro" id="IPR029039">
    <property type="entry name" value="Flavoprotein-like_sf"/>
</dbReference>
<dbReference type="InterPro" id="IPR004465">
    <property type="entry name" value="RNR_NrdI"/>
</dbReference>
<evidence type="ECO:0000256" key="5">
    <source>
        <dbReference type="SAM" id="MobiDB-lite"/>
    </source>
</evidence>
<gene>
    <name evidence="4 6" type="primary">nrdI</name>
    <name evidence="6" type="ORF">FCK90_13420</name>
</gene>
<dbReference type="HAMAP" id="MF_00128">
    <property type="entry name" value="NrdI"/>
    <property type="match status" value="1"/>
</dbReference>
<comment type="similarity">
    <text evidence="2 4">Belongs to the NrdI family.</text>
</comment>
<dbReference type="AlphaFoldDB" id="A0A5J5KUW1"/>
<dbReference type="GO" id="GO:0010181">
    <property type="term" value="F:FMN binding"/>
    <property type="evidence" value="ECO:0007669"/>
    <property type="project" value="InterPro"/>
</dbReference>
<reference evidence="6 7" key="1">
    <citation type="submission" date="2019-05" db="EMBL/GenBank/DDBJ databases">
        <title>Kocuria coralli sp. nov., a novel actinobacterium isolated from coral reef seawater.</title>
        <authorList>
            <person name="Li J."/>
        </authorList>
    </citation>
    <scope>NUCLEOTIDE SEQUENCE [LARGE SCALE GENOMIC DNA]</scope>
    <source>
        <strain evidence="6 7">SCSIO 13007</strain>
    </source>
</reference>
<dbReference type="PANTHER" id="PTHR37297:SF1">
    <property type="entry name" value="PROTEIN NRDI"/>
    <property type="match status" value="1"/>
</dbReference>
<dbReference type="RefSeq" id="WP_158034817.1">
    <property type="nucleotide sequence ID" value="NZ_ML708628.1"/>
</dbReference>
<sequence>MSALSALLEEARHRDGAPEHGQDQGHDDRREELPRGASDPVVVYFSSVSGNTHRFVEKLWARKVRLPLRTREEPPVMEEPYVLAVPTYGRPEGSGAVPPQVIKFLNVETNRKLLRGVLGAGNTNFGDKFCLAADKIAAKCEVPVLYKFELMGTGTDVTTVNEGLMNLWQ</sequence>
<evidence type="ECO:0000313" key="7">
    <source>
        <dbReference type="Proteomes" id="UP000325957"/>
    </source>
</evidence>
<comment type="function">
    <text evidence="1 4">Probably involved in ribonucleotide reductase function.</text>
</comment>
<protein>
    <recommendedName>
        <fullName evidence="3 4">Protein NrdI</fullName>
    </recommendedName>
</protein>
<dbReference type="Proteomes" id="UP000325957">
    <property type="component" value="Unassembled WGS sequence"/>
</dbReference>
<feature type="region of interest" description="Disordered" evidence="5">
    <location>
        <begin position="1"/>
        <end position="34"/>
    </location>
</feature>
<dbReference type="InterPro" id="IPR020852">
    <property type="entry name" value="RNR_Ib_NrdI_bac"/>
</dbReference>
<evidence type="ECO:0000256" key="4">
    <source>
        <dbReference type="HAMAP-Rule" id="MF_00128"/>
    </source>
</evidence>
<evidence type="ECO:0000256" key="1">
    <source>
        <dbReference type="ARBA" id="ARBA00003999"/>
    </source>
</evidence>